<evidence type="ECO:0000313" key="5">
    <source>
        <dbReference type="Proteomes" id="UP000467840"/>
    </source>
</evidence>
<keyword evidence="2" id="KW-0677">Repeat</keyword>
<reference evidence="4 5" key="1">
    <citation type="journal article" date="2020" name="Mol. Plant">
        <title>The Chromosome-Based Rubber Tree Genome Provides New Insights into Spurge Genome Evolution and Rubber Biosynthesis.</title>
        <authorList>
            <person name="Liu J."/>
            <person name="Shi C."/>
            <person name="Shi C.C."/>
            <person name="Li W."/>
            <person name="Zhang Q.J."/>
            <person name="Zhang Y."/>
            <person name="Li K."/>
            <person name="Lu H.F."/>
            <person name="Shi C."/>
            <person name="Zhu S.T."/>
            <person name="Xiao Z.Y."/>
            <person name="Nan H."/>
            <person name="Yue Y."/>
            <person name="Zhu X.G."/>
            <person name="Wu Y."/>
            <person name="Hong X.N."/>
            <person name="Fan G.Y."/>
            <person name="Tong Y."/>
            <person name="Zhang D."/>
            <person name="Mao C.L."/>
            <person name="Liu Y.L."/>
            <person name="Hao S.J."/>
            <person name="Liu W.Q."/>
            <person name="Lv M.Q."/>
            <person name="Zhang H.B."/>
            <person name="Liu Y."/>
            <person name="Hu-Tang G.R."/>
            <person name="Wang J.P."/>
            <person name="Wang J.H."/>
            <person name="Sun Y.H."/>
            <person name="Ni S.B."/>
            <person name="Chen W.B."/>
            <person name="Zhang X.C."/>
            <person name="Jiao Y.N."/>
            <person name="Eichler E.E."/>
            <person name="Li G.H."/>
            <person name="Liu X."/>
            <person name="Gao L.Z."/>
        </authorList>
    </citation>
    <scope>NUCLEOTIDE SEQUENCE [LARGE SCALE GENOMIC DNA]</scope>
    <source>
        <strain evidence="5">cv. GT1</strain>
        <tissue evidence="4">Leaf</tissue>
    </source>
</reference>
<keyword evidence="1" id="KW-0853">WD repeat</keyword>
<dbReference type="AlphaFoldDB" id="A0A6A6LAL4"/>
<evidence type="ECO:0000256" key="2">
    <source>
        <dbReference type="ARBA" id="ARBA00022737"/>
    </source>
</evidence>
<evidence type="ECO:0000256" key="3">
    <source>
        <dbReference type="SAM" id="MobiDB-lite"/>
    </source>
</evidence>
<feature type="compositionally biased region" description="Polar residues" evidence="3">
    <location>
        <begin position="74"/>
        <end position="83"/>
    </location>
</feature>
<organism evidence="4 5">
    <name type="scientific">Hevea brasiliensis</name>
    <name type="common">Para rubber tree</name>
    <name type="synonym">Siphonia brasiliensis</name>
    <dbReference type="NCBI Taxonomy" id="3981"/>
    <lineage>
        <taxon>Eukaryota</taxon>
        <taxon>Viridiplantae</taxon>
        <taxon>Streptophyta</taxon>
        <taxon>Embryophyta</taxon>
        <taxon>Tracheophyta</taxon>
        <taxon>Spermatophyta</taxon>
        <taxon>Magnoliopsida</taxon>
        <taxon>eudicotyledons</taxon>
        <taxon>Gunneridae</taxon>
        <taxon>Pentapetalae</taxon>
        <taxon>rosids</taxon>
        <taxon>fabids</taxon>
        <taxon>Malpighiales</taxon>
        <taxon>Euphorbiaceae</taxon>
        <taxon>Crotonoideae</taxon>
        <taxon>Micrandreae</taxon>
        <taxon>Hevea</taxon>
    </lineage>
</organism>
<keyword evidence="5" id="KW-1185">Reference proteome</keyword>
<proteinExistence type="predicted"/>
<dbReference type="PANTHER" id="PTHR11227">
    <property type="entry name" value="WD-REPEAT PROTEIN INTERACTING WITH PHOSPHOINOSIDES WIPI -RELATED"/>
    <property type="match status" value="1"/>
</dbReference>
<dbReference type="Proteomes" id="UP000467840">
    <property type="component" value="Chromosome 1"/>
</dbReference>
<name>A0A6A6LAL4_HEVBR</name>
<feature type="region of interest" description="Disordered" evidence="3">
    <location>
        <begin position="74"/>
        <end position="99"/>
    </location>
</feature>
<gene>
    <name evidence="4" type="ORF">GH714_023778</name>
</gene>
<accession>A0A6A6LAL4</accession>
<feature type="compositionally biased region" description="Low complexity" evidence="3">
    <location>
        <begin position="86"/>
        <end position="95"/>
    </location>
</feature>
<comment type="caution">
    <text evidence="4">The sequence shown here is derived from an EMBL/GenBank/DDBJ whole genome shotgun (WGS) entry which is preliminary data.</text>
</comment>
<protein>
    <submittedName>
        <fullName evidence="4">Uncharacterized protein</fullName>
    </submittedName>
</protein>
<sequence>MKLLHPSLAQEMKSTQLPCSAPVSTVRAKCHVKAFLEHNIYTRQGRKLLKDSNHSHNPNLTTLSSIMPQDHLTEQLSPVSPNPNYHAPASSSPDSNSPPVPVSLLHLSFNQDFGCFSTGTDHGFASTTATRFGRSSAGISSAVAVGLESLRCFSVVIFWSEVRSVKLRRDRIIVVLEQKIFVYKLRGFEAVASD</sequence>
<dbReference type="EMBL" id="JAAGAX010000011">
    <property type="protein sequence ID" value="KAF2298490.1"/>
    <property type="molecule type" value="Genomic_DNA"/>
</dbReference>
<dbReference type="InterPro" id="IPR048720">
    <property type="entry name" value="PROPPIN"/>
</dbReference>
<evidence type="ECO:0000256" key="1">
    <source>
        <dbReference type="ARBA" id="ARBA00022574"/>
    </source>
</evidence>
<evidence type="ECO:0000313" key="4">
    <source>
        <dbReference type="EMBL" id="KAF2298490.1"/>
    </source>
</evidence>